<dbReference type="SUPFAM" id="SSF46689">
    <property type="entry name" value="Homeodomain-like"/>
    <property type="match status" value="2"/>
</dbReference>
<dbReference type="PANTHER" id="PTHR47504">
    <property type="entry name" value="RIGHT ORIGIN-BINDING PROTEIN"/>
    <property type="match status" value="1"/>
</dbReference>
<dbReference type="RefSeq" id="WP_241443567.1">
    <property type="nucleotide sequence ID" value="NZ_BSUJ01000001.1"/>
</dbReference>
<keyword evidence="6" id="KW-1185">Reference proteome</keyword>
<dbReference type="Proteomes" id="UP001157109">
    <property type="component" value="Unassembled WGS sequence"/>
</dbReference>
<proteinExistence type="predicted"/>
<keyword evidence="3" id="KW-0804">Transcription</keyword>
<feature type="domain" description="HTH araC/xylS-type" evidence="4">
    <location>
        <begin position="11"/>
        <end position="110"/>
    </location>
</feature>
<sequence>MPSWDQINAVQRMQDHLHAHRDEPEYDATTMCAALGYSERHGRRLFLALVGVTPSDYLRRLRLTSAAQALAEREGSVLDAAIGAGYDTPDGFTRAFARQFGINPSRYRRERTPIAWFVASPVRHYYSYLDQNQETTMSTITCTVTIVDHPAGRLLVQRSQHATEYWSYCEEKGCDWEGLLASIPERLSDPALVTLPPALRRPGTSATAAGVELPAGWSGPVPDGYELVELPAQTSAHFVTQPFGNEDDFARVIDLLNDAVAGYDPTPFGYRRDPDAGVTFNFGAEAALGARQNHPLTSLAG</sequence>
<evidence type="ECO:0000256" key="2">
    <source>
        <dbReference type="ARBA" id="ARBA00023125"/>
    </source>
</evidence>
<dbReference type="InterPro" id="IPR018060">
    <property type="entry name" value="HTH_AraC"/>
</dbReference>
<name>A0ABQ6HVG1_9MICO</name>
<evidence type="ECO:0000313" key="5">
    <source>
        <dbReference type="EMBL" id="GMA21674.1"/>
    </source>
</evidence>
<organism evidence="5 6">
    <name type="scientific">Arsenicicoccus piscis</name>
    <dbReference type="NCBI Taxonomy" id="673954"/>
    <lineage>
        <taxon>Bacteria</taxon>
        <taxon>Bacillati</taxon>
        <taxon>Actinomycetota</taxon>
        <taxon>Actinomycetes</taxon>
        <taxon>Micrococcales</taxon>
        <taxon>Intrasporangiaceae</taxon>
        <taxon>Arsenicicoccus</taxon>
    </lineage>
</organism>
<dbReference type="InterPro" id="IPR018062">
    <property type="entry name" value="HTH_AraC-typ_CS"/>
</dbReference>
<dbReference type="EMBL" id="BSUJ01000001">
    <property type="protein sequence ID" value="GMA21674.1"/>
    <property type="molecule type" value="Genomic_DNA"/>
</dbReference>
<accession>A0ABQ6HVG1</accession>
<evidence type="ECO:0000259" key="4">
    <source>
        <dbReference type="PROSITE" id="PS01124"/>
    </source>
</evidence>
<evidence type="ECO:0000256" key="3">
    <source>
        <dbReference type="ARBA" id="ARBA00023163"/>
    </source>
</evidence>
<protein>
    <submittedName>
        <fullName evidence="5">AraC family transcriptional regulator</fullName>
    </submittedName>
</protein>
<gene>
    <name evidence="5" type="ORF">GCM10025862_36950</name>
</gene>
<dbReference type="PROSITE" id="PS00041">
    <property type="entry name" value="HTH_ARAC_FAMILY_1"/>
    <property type="match status" value="1"/>
</dbReference>
<dbReference type="PROSITE" id="PS01124">
    <property type="entry name" value="HTH_ARAC_FAMILY_2"/>
    <property type="match status" value="1"/>
</dbReference>
<dbReference type="InterPro" id="IPR050959">
    <property type="entry name" value="MarA-like"/>
</dbReference>
<dbReference type="SMART" id="SM00342">
    <property type="entry name" value="HTH_ARAC"/>
    <property type="match status" value="1"/>
</dbReference>
<dbReference type="PANTHER" id="PTHR47504:SF5">
    <property type="entry name" value="RIGHT ORIGIN-BINDING PROTEIN"/>
    <property type="match status" value="1"/>
</dbReference>
<comment type="caution">
    <text evidence="5">The sequence shown here is derived from an EMBL/GenBank/DDBJ whole genome shotgun (WGS) entry which is preliminary data.</text>
</comment>
<keyword evidence="1" id="KW-0805">Transcription regulation</keyword>
<dbReference type="Gene3D" id="1.10.10.60">
    <property type="entry name" value="Homeodomain-like"/>
    <property type="match status" value="2"/>
</dbReference>
<reference evidence="6" key="1">
    <citation type="journal article" date="2019" name="Int. J. Syst. Evol. Microbiol.">
        <title>The Global Catalogue of Microorganisms (GCM) 10K type strain sequencing project: providing services to taxonomists for standard genome sequencing and annotation.</title>
        <authorList>
            <consortium name="The Broad Institute Genomics Platform"/>
            <consortium name="The Broad Institute Genome Sequencing Center for Infectious Disease"/>
            <person name="Wu L."/>
            <person name="Ma J."/>
        </authorList>
    </citation>
    <scope>NUCLEOTIDE SEQUENCE [LARGE SCALE GENOMIC DNA]</scope>
    <source>
        <strain evidence="6">NBRC 105830</strain>
    </source>
</reference>
<dbReference type="Pfam" id="PF12833">
    <property type="entry name" value="HTH_18"/>
    <property type="match status" value="1"/>
</dbReference>
<evidence type="ECO:0000256" key="1">
    <source>
        <dbReference type="ARBA" id="ARBA00023015"/>
    </source>
</evidence>
<keyword evidence="2" id="KW-0238">DNA-binding</keyword>
<evidence type="ECO:0000313" key="6">
    <source>
        <dbReference type="Proteomes" id="UP001157109"/>
    </source>
</evidence>
<dbReference type="InterPro" id="IPR009057">
    <property type="entry name" value="Homeodomain-like_sf"/>
</dbReference>